<reference evidence="2" key="1">
    <citation type="submission" date="2021-06" db="EMBL/GenBank/DDBJ databases">
        <authorList>
            <person name="Hodson N. C."/>
            <person name="Mongue J. A."/>
            <person name="Jaron S. K."/>
        </authorList>
    </citation>
    <scope>NUCLEOTIDE SEQUENCE</scope>
</reference>
<dbReference type="Pfam" id="PF01431">
    <property type="entry name" value="Peptidase_M13"/>
    <property type="match status" value="1"/>
</dbReference>
<dbReference type="InterPro" id="IPR018497">
    <property type="entry name" value="Peptidase_M13_C"/>
</dbReference>
<dbReference type="PROSITE" id="PS51885">
    <property type="entry name" value="NEPRILYSIN"/>
    <property type="match status" value="1"/>
</dbReference>
<dbReference type="Proteomes" id="UP000708208">
    <property type="component" value="Unassembled WGS sequence"/>
</dbReference>
<name>A0A8J2JH71_9HEXA</name>
<feature type="non-terminal residue" evidence="2">
    <location>
        <position position="1"/>
    </location>
</feature>
<protein>
    <recommendedName>
        <fullName evidence="1">Peptidase M13 C-terminal domain-containing protein</fullName>
    </recommendedName>
</protein>
<accession>A0A8J2JH71</accession>
<evidence type="ECO:0000313" key="2">
    <source>
        <dbReference type="EMBL" id="CAG7718002.1"/>
    </source>
</evidence>
<evidence type="ECO:0000259" key="1">
    <source>
        <dbReference type="Pfam" id="PF01431"/>
    </source>
</evidence>
<proteinExistence type="predicted"/>
<dbReference type="InterPro" id="IPR000718">
    <property type="entry name" value="Peptidase_M13"/>
</dbReference>
<gene>
    <name evidence="2" type="ORF">AFUS01_LOCUS7426</name>
</gene>
<dbReference type="OrthoDB" id="6475849at2759"/>
<dbReference type="PANTHER" id="PTHR11733">
    <property type="entry name" value="ZINC METALLOPROTEASE FAMILY M13 NEPRILYSIN-RELATED"/>
    <property type="match status" value="1"/>
</dbReference>
<keyword evidence="3" id="KW-1185">Reference proteome</keyword>
<dbReference type="PANTHER" id="PTHR11733:SF133">
    <property type="entry name" value="PHOSPHATE-REGULATING NEUTRAL ENDOPEPTIDASE PHEX"/>
    <property type="match status" value="1"/>
</dbReference>
<dbReference type="GO" id="GO:0016485">
    <property type="term" value="P:protein processing"/>
    <property type="evidence" value="ECO:0007669"/>
    <property type="project" value="TreeGrafter"/>
</dbReference>
<organism evidence="2 3">
    <name type="scientific">Allacma fusca</name>
    <dbReference type="NCBI Taxonomy" id="39272"/>
    <lineage>
        <taxon>Eukaryota</taxon>
        <taxon>Metazoa</taxon>
        <taxon>Ecdysozoa</taxon>
        <taxon>Arthropoda</taxon>
        <taxon>Hexapoda</taxon>
        <taxon>Collembola</taxon>
        <taxon>Symphypleona</taxon>
        <taxon>Sminthuridae</taxon>
        <taxon>Allacma</taxon>
    </lineage>
</organism>
<sequence>MNFTAFPAGILQPPFYRSRGPESINYGGIGVVIGHEITHGFDDQGS</sequence>
<feature type="domain" description="Peptidase M13 C-terminal" evidence="1">
    <location>
        <begin position="2"/>
        <end position="45"/>
    </location>
</feature>
<evidence type="ECO:0000313" key="3">
    <source>
        <dbReference type="Proteomes" id="UP000708208"/>
    </source>
</evidence>
<dbReference type="GO" id="GO:0005886">
    <property type="term" value="C:plasma membrane"/>
    <property type="evidence" value="ECO:0007669"/>
    <property type="project" value="TreeGrafter"/>
</dbReference>
<dbReference type="EMBL" id="CAJVCH010050216">
    <property type="protein sequence ID" value="CAG7718002.1"/>
    <property type="molecule type" value="Genomic_DNA"/>
</dbReference>
<comment type="caution">
    <text evidence="2">The sequence shown here is derived from an EMBL/GenBank/DDBJ whole genome shotgun (WGS) entry which is preliminary data.</text>
</comment>
<dbReference type="AlphaFoldDB" id="A0A8J2JH71"/>
<dbReference type="GO" id="GO:0004222">
    <property type="term" value="F:metalloendopeptidase activity"/>
    <property type="evidence" value="ECO:0007669"/>
    <property type="project" value="InterPro"/>
</dbReference>